<proteinExistence type="predicted"/>
<dbReference type="Proteomes" id="UP001595976">
    <property type="component" value="Unassembled WGS sequence"/>
</dbReference>
<evidence type="ECO:0000256" key="6">
    <source>
        <dbReference type="ARBA" id="ARBA00031424"/>
    </source>
</evidence>
<evidence type="ECO:0000256" key="5">
    <source>
        <dbReference type="ARBA" id="ARBA00029758"/>
    </source>
</evidence>
<dbReference type="CDD" id="cd00438">
    <property type="entry name" value="cupin_RmlC"/>
    <property type="match status" value="1"/>
</dbReference>
<evidence type="ECO:0000256" key="2">
    <source>
        <dbReference type="ARBA" id="ARBA00001997"/>
    </source>
</evidence>
<gene>
    <name evidence="8" type="ORF">ACFPK2_20450</name>
</gene>
<dbReference type="Pfam" id="PF00908">
    <property type="entry name" value="dTDP_sugar_isom"/>
    <property type="match status" value="1"/>
</dbReference>
<evidence type="ECO:0000313" key="9">
    <source>
        <dbReference type="Proteomes" id="UP001595976"/>
    </source>
</evidence>
<dbReference type="Gene3D" id="2.60.120.10">
    <property type="entry name" value="Jelly Rolls"/>
    <property type="match status" value="1"/>
</dbReference>
<comment type="function">
    <text evidence="2">Catalyzes the epimerization of the C3' and C5'positions of dTDP-6-deoxy-D-xylo-4-hexulose, forming dTDP-6-deoxy-L-lyxo-4-hexulose.</text>
</comment>
<dbReference type="EMBL" id="JBHSLI010000010">
    <property type="protein sequence ID" value="MFC5295365.1"/>
    <property type="molecule type" value="Genomic_DNA"/>
</dbReference>
<dbReference type="RefSeq" id="WP_158446349.1">
    <property type="nucleotide sequence ID" value="NZ_JAOAOS010000016.1"/>
</dbReference>
<evidence type="ECO:0000256" key="3">
    <source>
        <dbReference type="ARBA" id="ARBA00012098"/>
    </source>
</evidence>
<organism evidence="8 9">
    <name type="scientific">Bosea minatitlanensis</name>
    <dbReference type="NCBI Taxonomy" id="128782"/>
    <lineage>
        <taxon>Bacteria</taxon>
        <taxon>Pseudomonadati</taxon>
        <taxon>Pseudomonadota</taxon>
        <taxon>Alphaproteobacteria</taxon>
        <taxon>Hyphomicrobiales</taxon>
        <taxon>Boseaceae</taxon>
        <taxon>Bosea</taxon>
    </lineage>
</organism>
<dbReference type="PANTHER" id="PTHR21047:SF2">
    <property type="entry name" value="THYMIDINE DIPHOSPHO-4-KETO-RHAMNOSE 3,5-EPIMERASE"/>
    <property type="match status" value="1"/>
</dbReference>
<keyword evidence="9" id="KW-1185">Reference proteome</keyword>
<evidence type="ECO:0000313" key="8">
    <source>
        <dbReference type="EMBL" id="MFC5295365.1"/>
    </source>
</evidence>
<protein>
    <recommendedName>
        <fullName evidence="4">dTDP-4-dehydrorhamnose 3,5-epimerase</fullName>
        <ecNumber evidence="3">5.1.3.13</ecNumber>
    </recommendedName>
    <alternativeName>
        <fullName evidence="6">Thymidine diphospho-4-keto-rhamnose 3,5-epimerase</fullName>
    </alternativeName>
    <alternativeName>
        <fullName evidence="5">dTDP-4-keto-6-deoxyglucose 3,5-epimerase</fullName>
    </alternativeName>
    <alternativeName>
        <fullName evidence="7">dTDP-6-deoxy-D-xylo-4-hexulose 3,5-epimerase</fullName>
    </alternativeName>
</protein>
<evidence type="ECO:0000256" key="4">
    <source>
        <dbReference type="ARBA" id="ARBA00019595"/>
    </source>
</evidence>
<dbReference type="InterPro" id="IPR000888">
    <property type="entry name" value="RmlC-like"/>
</dbReference>
<dbReference type="SUPFAM" id="SSF51182">
    <property type="entry name" value="RmlC-like cupins"/>
    <property type="match status" value="1"/>
</dbReference>
<dbReference type="InterPro" id="IPR014710">
    <property type="entry name" value="RmlC-like_jellyroll"/>
</dbReference>
<dbReference type="PANTHER" id="PTHR21047">
    <property type="entry name" value="DTDP-6-DEOXY-D-GLUCOSE-3,5 EPIMERASE"/>
    <property type="match status" value="1"/>
</dbReference>
<comment type="caution">
    <text evidence="8">The sequence shown here is derived from an EMBL/GenBank/DDBJ whole genome shotgun (WGS) entry which is preliminary data.</text>
</comment>
<name>A0ABW0FA18_9HYPH</name>
<sequence length="189" mass="20888">MHFAATDVEGAMVIDPSPHADARGRFMRAWCVAEFAEHGLDFVPVQANMGFSTRRGTLRGLHLQCAPAREAKLVRCTRGAIFDVVLDLRPDSPGYGAWHGVELSGENGRMLYLPEGCAHGYQTLEPDTEMHYMTSAFYAPACATGARFDDPAFGIAWPLAVTEISEQDRNWPLTERRRPASLPDRLLPA</sequence>
<accession>A0ABW0FA18</accession>
<dbReference type="EC" id="5.1.3.13" evidence="3"/>
<comment type="catalytic activity">
    <reaction evidence="1">
        <text>dTDP-4-dehydro-6-deoxy-alpha-D-glucose = dTDP-4-dehydro-beta-L-rhamnose</text>
        <dbReference type="Rhea" id="RHEA:16969"/>
        <dbReference type="ChEBI" id="CHEBI:57649"/>
        <dbReference type="ChEBI" id="CHEBI:62830"/>
        <dbReference type="EC" id="5.1.3.13"/>
    </reaction>
</comment>
<evidence type="ECO:0000256" key="1">
    <source>
        <dbReference type="ARBA" id="ARBA00001298"/>
    </source>
</evidence>
<dbReference type="InterPro" id="IPR011051">
    <property type="entry name" value="RmlC_Cupin_sf"/>
</dbReference>
<evidence type="ECO:0000256" key="7">
    <source>
        <dbReference type="ARBA" id="ARBA00033311"/>
    </source>
</evidence>
<reference evidence="9" key="1">
    <citation type="journal article" date="2019" name="Int. J. Syst. Evol. Microbiol.">
        <title>The Global Catalogue of Microorganisms (GCM) 10K type strain sequencing project: providing services to taxonomists for standard genome sequencing and annotation.</title>
        <authorList>
            <consortium name="The Broad Institute Genomics Platform"/>
            <consortium name="The Broad Institute Genome Sequencing Center for Infectious Disease"/>
            <person name="Wu L."/>
            <person name="Ma J."/>
        </authorList>
    </citation>
    <scope>NUCLEOTIDE SEQUENCE [LARGE SCALE GENOMIC DNA]</scope>
    <source>
        <strain evidence="9">CGMCC 1.15643</strain>
    </source>
</reference>